<keyword evidence="4" id="KW-0328">Glycosyltransferase</keyword>
<dbReference type="GO" id="GO:0004376">
    <property type="term" value="F:GPI mannosyltransferase activity"/>
    <property type="evidence" value="ECO:0007669"/>
    <property type="project" value="InterPro"/>
</dbReference>
<dbReference type="PANTHER" id="PTHR12468:SF2">
    <property type="entry name" value="GPI MANNOSYLTRANSFERASE 2"/>
    <property type="match status" value="1"/>
</dbReference>
<feature type="transmembrane region" description="Helical" evidence="10">
    <location>
        <begin position="340"/>
        <end position="357"/>
    </location>
</feature>
<keyword evidence="6 10" id="KW-0812">Transmembrane</keyword>
<protein>
    <recommendedName>
        <fullName evidence="13">Integral membrane protein</fullName>
    </recommendedName>
</protein>
<dbReference type="GO" id="GO:0006506">
    <property type="term" value="P:GPI anchor biosynthetic process"/>
    <property type="evidence" value="ECO:0007669"/>
    <property type="project" value="UniProtKB-KW"/>
</dbReference>
<feature type="transmembrane region" description="Helical" evidence="10">
    <location>
        <begin position="305"/>
        <end position="334"/>
    </location>
</feature>
<keyword evidence="9 10" id="KW-0472">Membrane</keyword>
<evidence type="ECO:0000256" key="5">
    <source>
        <dbReference type="ARBA" id="ARBA00022679"/>
    </source>
</evidence>
<dbReference type="Proteomes" id="UP000667802">
    <property type="component" value="Unassembled WGS sequence"/>
</dbReference>
<evidence type="ECO:0000256" key="7">
    <source>
        <dbReference type="ARBA" id="ARBA00022824"/>
    </source>
</evidence>
<comment type="pathway">
    <text evidence="2">Glycolipid biosynthesis; glycosylphosphatidylinositol-anchor biosynthesis.</text>
</comment>
<name>A0AAP5I776_9CYAN</name>
<sequence length="414" mass="46386">MNQFKNISRYELFFPISMWLASRIFICIAMLIIAPLFKPGAQGWHVFSCWDSTFYERITTYGYDYLINQKELVFIVFFPLLPLLTRALMNLGLPFEVAGTLVNNLAFLGAAIVLYAWMSDRHGVGVARWTTSVLLWSPLSLFGTVIYAEGLYLLFSTAALRAFDKKQYTLTALWGALATSSRPTGIALIPALFLVTAIERRGIKAYIASIAAGSGLFLFSLYCQIKLGDPLAFLDQQKAWRPKLGFDWVHWWKMLMQIVVGSTNWKYGYIRDFLHPVLFVVIITSGFLLWLLSQKLSTRNIQYGFFGLGLSLWLLAGDPLTNIVMIFGGIYLLWLVRDTVSSITVVYGFCGITMLLASGGTISLNRLAYGIVSLSVALGLVLARHRRAGYAVICIFSIILASFAVRFAQGQWVA</sequence>
<comment type="caution">
    <text evidence="11">The sequence shown here is derived from an EMBL/GenBank/DDBJ whole genome shotgun (WGS) entry which is preliminary data.</text>
</comment>
<feature type="transmembrane region" description="Helical" evidence="10">
    <location>
        <begin position="101"/>
        <end position="118"/>
    </location>
</feature>
<evidence type="ECO:0000256" key="3">
    <source>
        <dbReference type="ARBA" id="ARBA00022502"/>
    </source>
</evidence>
<dbReference type="RefSeq" id="WP_243902251.1">
    <property type="nucleotide sequence ID" value="NZ_CAWQFN010000643.1"/>
</dbReference>
<organism evidence="11 12">
    <name type="scientific">Aetokthonos hydrillicola Thurmond2011</name>
    <dbReference type="NCBI Taxonomy" id="2712845"/>
    <lineage>
        <taxon>Bacteria</taxon>
        <taxon>Bacillati</taxon>
        <taxon>Cyanobacteriota</taxon>
        <taxon>Cyanophyceae</taxon>
        <taxon>Nostocales</taxon>
        <taxon>Hapalosiphonaceae</taxon>
        <taxon>Aetokthonos</taxon>
    </lineage>
</organism>
<dbReference type="InterPro" id="IPR007315">
    <property type="entry name" value="PIG-V/Gpi18"/>
</dbReference>
<dbReference type="PANTHER" id="PTHR12468">
    <property type="entry name" value="GPI MANNOSYLTRANSFERASE 2"/>
    <property type="match status" value="1"/>
</dbReference>
<feature type="transmembrane region" description="Helical" evidence="10">
    <location>
        <begin position="72"/>
        <end position="89"/>
    </location>
</feature>
<dbReference type="GO" id="GO:0016020">
    <property type="term" value="C:membrane"/>
    <property type="evidence" value="ECO:0007669"/>
    <property type="project" value="GOC"/>
</dbReference>
<feature type="transmembrane region" description="Helical" evidence="10">
    <location>
        <begin position="244"/>
        <end position="261"/>
    </location>
</feature>
<accession>A0AAP5I776</accession>
<feature type="transmembrane region" description="Helical" evidence="10">
    <location>
        <begin position="388"/>
        <end position="408"/>
    </location>
</feature>
<reference evidence="12" key="1">
    <citation type="journal article" date="2021" name="Science">
        <title>Hunting the eagle killer: A cyanobacterial neurotoxin causes vacuolar myelinopathy.</title>
        <authorList>
            <person name="Breinlinger S."/>
            <person name="Phillips T.J."/>
            <person name="Haram B.N."/>
            <person name="Mares J."/>
            <person name="Martinez Yerena J.A."/>
            <person name="Hrouzek P."/>
            <person name="Sobotka R."/>
            <person name="Henderson W.M."/>
            <person name="Schmieder P."/>
            <person name="Williams S.M."/>
            <person name="Lauderdale J.D."/>
            <person name="Wilde H.D."/>
            <person name="Gerrin W."/>
            <person name="Kust A."/>
            <person name="Washington J.W."/>
            <person name="Wagner C."/>
            <person name="Geier B."/>
            <person name="Liebeke M."/>
            <person name="Enke H."/>
            <person name="Niedermeyer T.H.J."/>
            <person name="Wilde S.B."/>
        </authorList>
    </citation>
    <scope>NUCLEOTIDE SEQUENCE [LARGE SCALE GENOMIC DNA]</scope>
    <source>
        <strain evidence="12">Thurmond2011</strain>
    </source>
</reference>
<evidence type="ECO:0000256" key="2">
    <source>
        <dbReference type="ARBA" id="ARBA00004687"/>
    </source>
</evidence>
<feature type="transmembrane region" description="Helical" evidence="10">
    <location>
        <begin position="364"/>
        <end position="382"/>
    </location>
</feature>
<feature type="transmembrane region" description="Helical" evidence="10">
    <location>
        <begin position="273"/>
        <end position="293"/>
    </location>
</feature>
<gene>
    <name evidence="11" type="ORF">G7B40_007810</name>
</gene>
<evidence type="ECO:0000256" key="8">
    <source>
        <dbReference type="ARBA" id="ARBA00022989"/>
    </source>
</evidence>
<dbReference type="GO" id="GO:0031501">
    <property type="term" value="C:mannosyltransferase complex"/>
    <property type="evidence" value="ECO:0007669"/>
    <property type="project" value="TreeGrafter"/>
</dbReference>
<evidence type="ECO:0000313" key="12">
    <source>
        <dbReference type="Proteomes" id="UP000667802"/>
    </source>
</evidence>
<feature type="transmembrane region" description="Helical" evidence="10">
    <location>
        <begin position="138"/>
        <end position="160"/>
    </location>
</feature>
<keyword evidence="5" id="KW-0808">Transferase</keyword>
<dbReference type="GO" id="GO:0000009">
    <property type="term" value="F:alpha-1,6-mannosyltransferase activity"/>
    <property type="evidence" value="ECO:0007669"/>
    <property type="project" value="InterPro"/>
</dbReference>
<comment type="subcellular location">
    <subcellularLocation>
        <location evidence="1">Endoplasmic reticulum membrane</location>
        <topology evidence="1">Multi-pass membrane protein</topology>
    </subcellularLocation>
</comment>
<feature type="transmembrane region" description="Helical" evidence="10">
    <location>
        <begin position="12"/>
        <end position="37"/>
    </location>
</feature>
<keyword evidence="3" id="KW-0337">GPI-anchor biosynthesis</keyword>
<evidence type="ECO:0000256" key="4">
    <source>
        <dbReference type="ARBA" id="ARBA00022676"/>
    </source>
</evidence>
<evidence type="ECO:0000313" key="11">
    <source>
        <dbReference type="EMBL" id="MDR9894478.1"/>
    </source>
</evidence>
<evidence type="ECO:0000256" key="9">
    <source>
        <dbReference type="ARBA" id="ARBA00023136"/>
    </source>
</evidence>
<evidence type="ECO:0000256" key="1">
    <source>
        <dbReference type="ARBA" id="ARBA00004477"/>
    </source>
</evidence>
<keyword evidence="7" id="KW-0256">Endoplasmic reticulum</keyword>
<evidence type="ECO:0008006" key="13">
    <source>
        <dbReference type="Google" id="ProtNLM"/>
    </source>
</evidence>
<dbReference type="EMBL" id="JAALHA020000002">
    <property type="protein sequence ID" value="MDR9894478.1"/>
    <property type="molecule type" value="Genomic_DNA"/>
</dbReference>
<keyword evidence="8 10" id="KW-1133">Transmembrane helix</keyword>
<keyword evidence="12" id="KW-1185">Reference proteome</keyword>
<evidence type="ECO:0000256" key="10">
    <source>
        <dbReference type="SAM" id="Phobius"/>
    </source>
</evidence>
<dbReference type="Pfam" id="PF04188">
    <property type="entry name" value="Mannosyl_trans2"/>
    <property type="match status" value="1"/>
</dbReference>
<evidence type="ECO:0000256" key="6">
    <source>
        <dbReference type="ARBA" id="ARBA00022692"/>
    </source>
</evidence>
<dbReference type="AlphaFoldDB" id="A0AAP5I776"/>
<feature type="transmembrane region" description="Helical" evidence="10">
    <location>
        <begin position="203"/>
        <end position="223"/>
    </location>
</feature>
<proteinExistence type="predicted"/>